<organism evidence="2 3">
    <name type="scientific">Eubacterium ventriosum</name>
    <dbReference type="NCBI Taxonomy" id="39496"/>
    <lineage>
        <taxon>Bacteria</taxon>
        <taxon>Bacillati</taxon>
        <taxon>Bacillota</taxon>
        <taxon>Clostridia</taxon>
        <taxon>Eubacteriales</taxon>
        <taxon>Eubacteriaceae</taxon>
        <taxon>Eubacterium</taxon>
    </lineage>
</organism>
<dbReference type="GeneID" id="66467498"/>
<gene>
    <name evidence="2" type="ORF">DW018_09590</name>
</gene>
<accession>A0A415L624</accession>
<dbReference type="RefSeq" id="WP_118379996.1">
    <property type="nucleotide sequence ID" value="NZ_CABJDQ010000007.1"/>
</dbReference>
<sequence length="91" mass="10767">MTKQLTDENNLKQIRKIEILKKRKRRLEKALIRKYKEQKLANSKLENQRLKSQNSLNFNARSGVACRKTANIIKNETMITRIEKRLSNLKG</sequence>
<protein>
    <submittedName>
        <fullName evidence="2">Uncharacterized protein</fullName>
    </submittedName>
</protein>
<feature type="coiled-coil region" evidence="1">
    <location>
        <begin position="10"/>
        <end position="53"/>
    </location>
</feature>
<dbReference type="Proteomes" id="UP000283314">
    <property type="component" value="Unassembled WGS sequence"/>
</dbReference>
<reference evidence="2 3" key="1">
    <citation type="submission" date="2018-08" db="EMBL/GenBank/DDBJ databases">
        <title>A genome reference for cultivated species of the human gut microbiota.</title>
        <authorList>
            <person name="Zou Y."/>
            <person name="Xue W."/>
            <person name="Luo G."/>
        </authorList>
    </citation>
    <scope>NUCLEOTIDE SEQUENCE [LARGE SCALE GENOMIC DNA]</scope>
    <source>
        <strain evidence="2 3">AF37-4</strain>
    </source>
</reference>
<keyword evidence="1" id="KW-0175">Coiled coil</keyword>
<proteinExistence type="predicted"/>
<dbReference type="AlphaFoldDB" id="A0A415L624"/>
<evidence type="ECO:0000256" key="1">
    <source>
        <dbReference type="SAM" id="Coils"/>
    </source>
</evidence>
<name>A0A415L624_9FIRM</name>
<dbReference type="EMBL" id="QROT01000007">
    <property type="protein sequence ID" value="RHL44033.1"/>
    <property type="molecule type" value="Genomic_DNA"/>
</dbReference>
<evidence type="ECO:0000313" key="3">
    <source>
        <dbReference type="Proteomes" id="UP000283314"/>
    </source>
</evidence>
<evidence type="ECO:0000313" key="2">
    <source>
        <dbReference type="EMBL" id="RHL44033.1"/>
    </source>
</evidence>
<comment type="caution">
    <text evidence="2">The sequence shown here is derived from an EMBL/GenBank/DDBJ whole genome shotgun (WGS) entry which is preliminary data.</text>
</comment>